<feature type="region of interest" description="Disordered" evidence="1">
    <location>
        <begin position="503"/>
        <end position="819"/>
    </location>
</feature>
<sequence>MVDSRNSSSPALRPDKALNHDAVPPTQAFQLPFKSQSQPTTDQPQQQHRPSLQPTCNSTNPSQESIHKVIDTSRARAGSRAERPPPILHQPQQPVKDAVNAAFDNSASSAQLAPDLEKRLIEQVTEQVIKNLNLANLSAGPTPTSSTHSQRAPSVQPPLSNASRSPPQQSPAQSSTTESFPPHFTPPSPALDRDNFYRNSKGSSPERDRELSDAGSHFSRQSHESIRSRGSTQSNQEKEPTPRASQPDVSFGGLKRSKTTALDQDLSASDVPPRRRGSSEATARATQRNRASYDGAASNRNQSTKLDDAPAELEEPTTLEQYWQPLFDNGQPTPRLDQFLRGLAQHIIDDYEPRRSLVIGPKKMLRFLNETKVGKEHYPWTVIFGGDMAHDSISVMYRKLLCQHHFIQPQQHAQDVPSVPALTPQGFAQFMTCLIQAHPDTEFTRLSTAVKNMPISNADNTKERFPKELSRRLLPTKSNVQAEQRLIASLGHVPDLVPLERVINAMPPPPTSAPPAASPNQQAFPERERAPYGKSAPQSSVIDDDDPTDISPPAVPIERERKPYVAKEGAGKQYGAEINRERERDRERERERDRDRERDNDRDRDRERDRSQRQSSRPNVNQQRPEFPPSRSSRQDANLPTQASFGGGAEPLHMPTSARSHRTSQAPPSASCTYSKSGRRSPPPRGTGFRSEPMDINQIPSSQYASNLHGPPPRDRFVGDPDEDTLRAYDSRRPSGRKDEEFGGRPIPPRNMQPGPTGYDPVQYGAGSIPNNFNRNSMPGALDDRRRSWYPGASAAPGGTDGYGSYVNNTNPYGPPPTH</sequence>
<dbReference type="PANTHER" id="PTHR39611">
    <property type="entry name" value="HYDROXYPROLINE-RICH GLYCOPROTEIN DZ-HRGP-RELATED"/>
    <property type="match status" value="1"/>
</dbReference>
<feature type="compositionally biased region" description="Low complexity" evidence="1">
    <location>
        <begin position="160"/>
        <end position="175"/>
    </location>
</feature>
<name>A0A9Q9AG99_9PEZI</name>
<feature type="compositionally biased region" description="Polar residues" evidence="1">
    <location>
        <begin position="663"/>
        <end position="676"/>
    </location>
</feature>
<dbReference type="EMBL" id="CP099418">
    <property type="protein sequence ID" value="USW48562.1"/>
    <property type="molecule type" value="Genomic_DNA"/>
</dbReference>
<dbReference type="Proteomes" id="UP001056384">
    <property type="component" value="Chromosome 1"/>
</dbReference>
<feature type="domain" description="DUF7514" evidence="2">
    <location>
        <begin position="326"/>
        <end position="487"/>
    </location>
</feature>
<feature type="compositionally biased region" description="Pro residues" evidence="1">
    <location>
        <begin position="506"/>
        <end position="517"/>
    </location>
</feature>
<protein>
    <recommendedName>
        <fullName evidence="2">DUF7514 domain-containing protein</fullName>
    </recommendedName>
</protein>
<feature type="compositionally biased region" description="Basic and acidic residues" evidence="1">
    <location>
        <begin position="65"/>
        <end position="83"/>
    </location>
</feature>
<dbReference type="Pfam" id="PF24355">
    <property type="entry name" value="DUF7514"/>
    <property type="match status" value="1"/>
</dbReference>
<feature type="compositionally biased region" description="Polar residues" evidence="1">
    <location>
        <begin position="1"/>
        <end position="10"/>
    </location>
</feature>
<dbReference type="InterPro" id="IPR055936">
    <property type="entry name" value="DUF7514"/>
</dbReference>
<feature type="compositionally biased region" description="Basic and acidic residues" evidence="1">
    <location>
        <begin position="712"/>
        <end position="743"/>
    </location>
</feature>
<reference evidence="3" key="1">
    <citation type="submission" date="2022-06" db="EMBL/GenBank/DDBJ databases">
        <title>Complete genome sequences of two strains of the flax pathogen Septoria linicola.</title>
        <authorList>
            <person name="Lapalu N."/>
            <person name="Simon A."/>
            <person name="Demenou B."/>
            <person name="Paumier D."/>
            <person name="Guillot M.-P."/>
            <person name="Gout L."/>
            <person name="Valade R."/>
        </authorList>
    </citation>
    <scope>NUCLEOTIDE SEQUENCE</scope>
    <source>
        <strain evidence="3">SE15195</strain>
    </source>
</reference>
<evidence type="ECO:0000313" key="3">
    <source>
        <dbReference type="EMBL" id="USW48562.1"/>
    </source>
</evidence>
<feature type="compositionally biased region" description="Basic and acidic residues" evidence="1">
    <location>
        <begin position="578"/>
        <end position="612"/>
    </location>
</feature>
<organism evidence="3 4">
    <name type="scientific">Septoria linicola</name>
    <dbReference type="NCBI Taxonomy" id="215465"/>
    <lineage>
        <taxon>Eukaryota</taxon>
        <taxon>Fungi</taxon>
        <taxon>Dikarya</taxon>
        <taxon>Ascomycota</taxon>
        <taxon>Pezizomycotina</taxon>
        <taxon>Dothideomycetes</taxon>
        <taxon>Dothideomycetidae</taxon>
        <taxon>Mycosphaerellales</taxon>
        <taxon>Mycosphaerellaceae</taxon>
        <taxon>Septoria</taxon>
    </lineage>
</organism>
<feature type="region of interest" description="Disordered" evidence="1">
    <location>
        <begin position="135"/>
        <end position="312"/>
    </location>
</feature>
<accession>A0A9Q9AG99</accession>
<gene>
    <name evidence="3" type="ORF">Slin15195_G018810</name>
</gene>
<dbReference type="AlphaFoldDB" id="A0A9Q9AG99"/>
<dbReference type="PANTHER" id="PTHR39611:SF1">
    <property type="entry name" value="HYDROXYPROLINE-RICH GLYCOPROTEIN DZ-HRGP"/>
    <property type="match status" value="1"/>
</dbReference>
<feature type="region of interest" description="Disordered" evidence="1">
    <location>
        <begin position="1"/>
        <end position="96"/>
    </location>
</feature>
<evidence type="ECO:0000259" key="2">
    <source>
        <dbReference type="Pfam" id="PF24355"/>
    </source>
</evidence>
<evidence type="ECO:0000256" key="1">
    <source>
        <dbReference type="SAM" id="MobiDB-lite"/>
    </source>
</evidence>
<feature type="compositionally biased region" description="Polar residues" evidence="1">
    <location>
        <begin position="279"/>
        <end position="290"/>
    </location>
</feature>
<feature type="compositionally biased region" description="Low complexity" evidence="1">
    <location>
        <begin position="35"/>
        <end position="47"/>
    </location>
</feature>
<keyword evidence="4" id="KW-1185">Reference proteome</keyword>
<feature type="compositionally biased region" description="Polar residues" evidence="1">
    <location>
        <begin position="135"/>
        <end position="159"/>
    </location>
</feature>
<proteinExistence type="predicted"/>
<evidence type="ECO:0000313" key="4">
    <source>
        <dbReference type="Proteomes" id="UP001056384"/>
    </source>
</evidence>
<feature type="compositionally biased region" description="Polar residues" evidence="1">
    <location>
        <begin position="613"/>
        <end position="644"/>
    </location>
</feature>
<feature type="compositionally biased region" description="Polar residues" evidence="1">
    <location>
        <begin position="48"/>
        <end position="64"/>
    </location>
</feature>